<protein>
    <submittedName>
        <fullName evidence="1">DNA TOPOISOMERASE I</fullName>
    </submittedName>
</protein>
<evidence type="ECO:0000313" key="1">
    <source>
        <dbReference type="EMBL" id="DAE31371.1"/>
    </source>
</evidence>
<organism evidence="1">
    <name type="scientific">virus sp. ctDJ83</name>
    <dbReference type="NCBI Taxonomy" id="2827625"/>
    <lineage>
        <taxon>Viruses</taxon>
    </lineage>
</organism>
<proteinExistence type="predicted"/>
<name>A0A8S5RJL6_9VIRU</name>
<reference evidence="1" key="1">
    <citation type="journal article" date="2021" name="Proc. Natl. Acad. Sci. U.S.A.">
        <title>A Catalog of Tens of Thousands of Viruses from Human Metagenomes Reveals Hidden Associations with Chronic Diseases.</title>
        <authorList>
            <person name="Tisza M.J."/>
            <person name="Buck C.B."/>
        </authorList>
    </citation>
    <scope>NUCLEOTIDE SEQUENCE</scope>
    <source>
        <strain evidence="1">CtDJ83</strain>
    </source>
</reference>
<sequence>MSPQASEVLTILNHLLEIRRSNNRRPLLVTKVELEAALPFSYSETRPALKELYVAGLITYGNTINSIYFSTPEYEAIERGGYAP</sequence>
<accession>A0A8S5RJL6</accession>
<dbReference type="EMBL" id="BK059107">
    <property type="protein sequence ID" value="DAE31371.1"/>
    <property type="molecule type" value="Genomic_DNA"/>
</dbReference>